<dbReference type="InterPro" id="IPR010869">
    <property type="entry name" value="DUF1501"/>
</dbReference>
<dbReference type="AlphaFoldDB" id="A0AAP2CV05"/>
<keyword evidence="1" id="KW-0732">Signal</keyword>
<dbReference type="InterPro" id="IPR006311">
    <property type="entry name" value="TAT_signal"/>
</dbReference>
<dbReference type="EMBL" id="JADQAZ010000002">
    <property type="protein sequence ID" value="MBT0958188.1"/>
    <property type="molecule type" value="Genomic_DNA"/>
</dbReference>
<proteinExistence type="predicted"/>
<feature type="signal peptide" evidence="1">
    <location>
        <begin position="1"/>
        <end position="33"/>
    </location>
</feature>
<organism evidence="2 3">
    <name type="scientific">Harenicola maris</name>
    <dbReference type="NCBI Taxonomy" id="2841044"/>
    <lineage>
        <taxon>Bacteria</taxon>
        <taxon>Pseudomonadati</taxon>
        <taxon>Pseudomonadota</taxon>
        <taxon>Alphaproteobacteria</taxon>
        <taxon>Rhodobacterales</taxon>
        <taxon>Paracoccaceae</taxon>
        <taxon>Harenicola</taxon>
    </lineage>
</organism>
<evidence type="ECO:0000313" key="3">
    <source>
        <dbReference type="Proteomes" id="UP001315686"/>
    </source>
</evidence>
<name>A0AAP2CV05_9RHOB</name>
<feature type="chain" id="PRO_5043004111" evidence="1">
    <location>
        <begin position="34"/>
        <end position="412"/>
    </location>
</feature>
<evidence type="ECO:0000313" key="2">
    <source>
        <dbReference type="EMBL" id="MBT0958188.1"/>
    </source>
</evidence>
<reference evidence="2 3" key="1">
    <citation type="journal article" date="2021" name="Arch. Microbiol.">
        <title>Harenicola maris gen. nov., sp. nov. isolated from the Sea of Japan shallow sediments.</title>
        <authorList>
            <person name="Romanenko L.A."/>
            <person name="Kurilenko V.V."/>
            <person name="Chernysheva N.Y."/>
            <person name="Tekutyeva L.A."/>
            <person name="Velansky P.V."/>
            <person name="Svetashev V.I."/>
            <person name="Isaeva M.P."/>
        </authorList>
    </citation>
    <scope>NUCLEOTIDE SEQUENCE [LARGE SCALE GENOMIC DNA]</scope>
    <source>
        <strain evidence="2 3">KMM 3653</strain>
    </source>
</reference>
<comment type="caution">
    <text evidence="2">The sequence shown here is derived from an EMBL/GenBank/DDBJ whole genome shotgun (WGS) entry which is preliminary data.</text>
</comment>
<dbReference type="RefSeq" id="WP_327794402.1">
    <property type="nucleotide sequence ID" value="NZ_JADQAZ010000002.1"/>
</dbReference>
<dbReference type="PANTHER" id="PTHR43737:SF1">
    <property type="entry name" value="DUF1501 DOMAIN-CONTAINING PROTEIN"/>
    <property type="match status" value="1"/>
</dbReference>
<dbReference type="Proteomes" id="UP001315686">
    <property type="component" value="Unassembled WGS sequence"/>
</dbReference>
<protein>
    <submittedName>
        <fullName evidence="2">DUF1501 domain-containing protein</fullName>
    </submittedName>
</protein>
<dbReference type="Pfam" id="PF07394">
    <property type="entry name" value="DUF1501"/>
    <property type="match status" value="1"/>
</dbReference>
<keyword evidence="3" id="KW-1185">Reference proteome</keyword>
<evidence type="ECO:0000256" key="1">
    <source>
        <dbReference type="SAM" id="SignalP"/>
    </source>
</evidence>
<dbReference type="PANTHER" id="PTHR43737">
    <property type="entry name" value="BLL7424 PROTEIN"/>
    <property type="match status" value="1"/>
</dbReference>
<accession>A0AAP2CV05</accession>
<sequence>MSMTSRRNFLLRGAAIGCSAAASPLLTPMTFAAAPWDARLVVIILRGGMDGIDVVQPYGDRDAAGLRPTLGMGEGAGASDLDGFFALHPGLSELMPLWKAGELGFAHAVSTPYRDKRSHFDGQDLLEAGTGFDVMAKEKRDGWLNRMLQTIPGIEAETAYAIGREDQLVLTGAAAVANWAPETRLNLSPQAERLLELVYHDDPIYREAIAEALDLTDSLEAAAQAQEEEEMDESMADMANMMQARGGNKAHLKLAEFAVNRLRHETRVASFSINGWDTHGGQAAGLKRALASLQDVILAMKAGLGPVWGKTTIIAMTEFGRTARENGTRGTDHGTGGTMVMAGGALRGGKVYGQWPGLAEADLYAGRDLMPTADVRAYAAATMRGLFGIEKSLLESSVFPGLDMAGVDRLIL</sequence>
<dbReference type="PROSITE" id="PS51318">
    <property type="entry name" value="TAT"/>
    <property type="match status" value="1"/>
</dbReference>
<gene>
    <name evidence="2" type="ORF">IV417_12385</name>
</gene>